<feature type="domain" description="EamA" evidence="7">
    <location>
        <begin position="6"/>
        <end position="138"/>
    </location>
</feature>
<dbReference type="EMBL" id="JAUGQQ010000001">
    <property type="protein sequence ID" value="MDN3722962.1"/>
    <property type="molecule type" value="Genomic_DNA"/>
</dbReference>
<keyword evidence="9" id="KW-1185">Reference proteome</keyword>
<dbReference type="InterPro" id="IPR037185">
    <property type="entry name" value="EmrE-like"/>
</dbReference>
<dbReference type="PANTHER" id="PTHR32322">
    <property type="entry name" value="INNER MEMBRANE TRANSPORTER"/>
    <property type="match status" value="1"/>
</dbReference>
<feature type="transmembrane region" description="Helical" evidence="6">
    <location>
        <begin position="273"/>
        <end position="290"/>
    </location>
</feature>
<feature type="transmembrane region" description="Helical" evidence="6">
    <location>
        <begin position="218"/>
        <end position="238"/>
    </location>
</feature>
<comment type="caution">
    <text evidence="8">The sequence shown here is derived from an EMBL/GenBank/DDBJ whole genome shotgun (WGS) entry which is preliminary data.</text>
</comment>
<feature type="transmembrane region" description="Helical" evidence="6">
    <location>
        <begin position="250"/>
        <end position="267"/>
    </location>
</feature>
<feature type="transmembrane region" description="Helical" evidence="6">
    <location>
        <begin position="98"/>
        <end position="116"/>
    </location>
</feature>
<protein>
    <submittedName>
        <fullName evidence="8">DMT family transporter</fullName>
    </submittedName>
</protein>
<feature type="transmembrane region" description="Helical" evidence="6">
    <location>
        <begin position="123"/>
        <end position="142"/>
    </location>
</feature>
<dbReference type="PANTHER" id="PTHR32322:SF18">
    <property type="entry name" value="S-ADENOSYLMETHIONINE_S-ADENOSYLHOMOCYSTEINE TRANSPORTER"/>
    <property type="match status" value="1"/>
</dbReference>
<sequence length="302" mass="33423">MDNRLLAILAATATETIYGINHTVAKGLMPHVIQPFGFIVLRVGGAALLFWIFSIFVKSEKIDPKDWLRIFGCAVFGMVLNMLMFFKGLSLSTPINSAVSMTITPVLLLLLTAIILRERITWIKTLGIFLGLSGALALILFQEKTQSNAPNIPLGNLLFVINAISYAFYLILVKPLVAKYNVFTLLKFFFLIAFFINLPIGFSEITQVEWTQLSFSEIGQIIFVVVATTFLTYLFNIFALKQLSPSTVGVFIYLQPVVATIFAILAGADTLNAIRVGAACLIFMGVFLTTRKPKNPNLPQEI</sequence>
<keyword evidence="4 6" id="KW-1133">Transmembrane helix</keyword>
<feature type="transmembrane region" description="Helical" evidence="6">
    <location>
        <begin position="180"/>
        <end position="198"/>
    </location>
</feature>
<name>A0ABT8DIY2_9FLAO</name>
<dbReference type="SUPFAM" id="SSF103481">
    <property type="entry name" value="Multidrug resistance efflux transporter EmrE"/>
    <property type="match status" value="2"/>
</dbReference>
<feature type="transmembrane region" description="Helical" evidence="6">
    <location>
        <begin position="35"/>
        <end position="56"/>
    </location>
</feature>
<evidence type="ECO:0000256" key="3">
    <source>
        <dbReference type="ARBA" id="ARBA00022692"/>
    </source>
</evidence>
<organism evidence="8 9">
    <name type="scientific">Aequorivita aurantiaca</name>
    <dbReference type="NCBI Taxonomy" id="3053356"/>
    <lineage>
        <taxon>Bacteria</taxon>
        <taxon>Pseudomonadati</taxon>
        <taxon>Bacteroidota</taxon>
        <taxon>Flavobacteriia</taxon>
        <taxon>Flavobacteriales</taxon>
        <taxon>Flavobacteriaceae</taxon>
        <taxon>Aequorivita</taxon>
    </lineage>
</organism>
<dbReference type="Proteomes" id="UP001244787">
    <property type="component" value="Unassembled WGS sequence"/>
</dbReference>
<feature type="transmembrane region" description="Helical" evidence="6">
    <location>
        <begin position="154"/>
        <end position="173"/>
    </location>
</feature>
<reference evidence="8 9" key="1">
    <citation type="submission" date="2023-06" db="EMBL/GenBank/DDBJ databases">
        <authorList>
            <person name="Ye Y.-Q."/>
            <person name="Du Z.-J."/>
        </authorList>
    </citation>
    <scope>NUCLEOTIDE SEQUENCE [LARGE SCALE GENOMIC DNA]</scope>
    <source>
        <strain evidence="8 9">SDUM287046</strain>
    </source>
</reference>
<proteinExistence type="predicted"/>
<evidence type="ECO:0000256" key="6">
    <source>
        <dbReference type="SAM" id="Phobius"/>
    </source>
</evidence>
<evidence type="ECO:0000256" key="5">
    <source>
        <dbReference type="ARBA" id="ARBA00023136"/>
    </source>
</evidence>
<keyword evidence="3 6" id="KW-0812">Transmembrane</keyword>
<feature type="domain" description="EamA" evidence="7">
    <location>
        <begin position="154"/>
        <end position="290"/>
    </location>
</feature>
<keyword evidence="5 6" id="KW-0472">Membrane</keyword>
<dbReference type="InterPro" id="IPR000620">
    <property type="entry name" value="EamA_dom"/>
</dbReference>
<gene>
    <name evidence="8" type="ORF">QRD02_01085</name>
</gene>
<dbReference type="RefSeq" id="WP_290253048.1">
    <property type="nucleotide sequence ID" value="NZ_JAUGQQ010000001.1"/>
</dbReference>
<evidence type="ECO:0000313" key="9">
    <source>
        <dbReference type="Proteomes" id="UP001244787"/>
    </source>
</evidence>
<evidence type="ECO:0000256" key="1">
    <source>
        <dbReference type="ARBA" id="ARBA00004651"/>
    </source>
</evidence>
<feature type="transmembrane region" description="Helical" evidence="6">
    <location>
        <begin position="68"/>
        <end position="86"/>
    </location>
</feature>
<evidence type="ECO:0000256" key="2">
    <source>
        <dbReference type="ARBA" id="ARBA00022475"/>
    </source>
</evidence>
<accession>A0ABT8DIY2</accession>
<evidence type="ECO:0000259" key="7">
    <source>
        <dbReference type="Pfam" id="PF00892"/>
    </source>
</evidence>
<comment type="subcellular location">
    <subcellularLocation>
        <location evidence="1">Cell membrane</location>
        <topology evidence="1">Multi-pass membrane protein</topology>
    </subcellularLocation>
</comment>
<dbReference type="InterPro" id="IPR050638">
    <property type="entry name" value="AA-Vitamin_Transporters"/>
</dbReference>
<keyword evidence="2" id="KW-1003">Cell membrane</keyword>
<dbReference type="Pfam" id="PF00892">
    <property type="entry name" value="EamA"/>
    <property type="match status" value="2"/>
</dbReference>
<evidence type="ECO:0000313" key="8">
    <source>
        <dbReference type="EMBL" id="MDN3722962.1"/>
    </source>
</evidence>
<evidence type="ECO:0000256" key="4">
    <source>
        <dbReference type="ARBA" id="ARBA00022989"/>
    </source>
</evidence>